<keyword evidence="1" id="KW-0812">Transmembrane</keyword>
<evidence type="ECO:0000256" key="1">
    <source>
        <dbReference type="SAM" id="Phobius"/>
    </source>
</evidence>
<feature type="transmembrane region" description="Helical" evidence="1">
    <location>
        <begin position="37"/>
        <end position="61"/>
    </location>
</feature>
<organism evidence="2 3">
    <name type="scientific">Candidatus Gottesmanbacteria bacterium RIFOXYB1_FULL_47_11</name>
    <dbReference type="NCBI Taxonomy" id="1798401"/>
    <lineage>
        <taxon>Bacteria</taxon>
        <taxon>Candidatus Gottesmaniibacteriota</taxon>
    </lineage>
</organism>
<dbReference type="STRING" id="1798401.A2363_00295"/>
<dbReference type="InterPro" id="IPR043993">
    <property type="entry name" value="T4SS_pilin"/>
</dbReference>
<dbReference type="AlphaFoldDB" id="A0A1F6BD64"/>
<proteinExistence type="predicted"/>
<dbReference type="Proteomes" id="UP000176186">
    <property type="component" value="Unassembled WGS sequence"/>
</dbReference>
<sequence>MNLAQIRNPVLPPSLGGGNNPNPDAGGEALGQLISNLVSGLFIAAFLLAFVTIIIGGVSWITAGGDKQKLEKARDQITNALIGLIVVAAAWAIATLAGQFLGLDLTNLSIPGFRN</sequence>
<keyword evidence="1" id="KW-1133">Transmembrane helix</keyword>
<accession>A0A1F6BD64</accession>
<keyword evidence="1" id="KW-0472">Membrane</keyword>
<dbReference type="EMBL" id="MFKE01000020">
    <property type="protein sequence ID" value="OGG34865.1"/>
    <property type="molecule type" value="Genomic_DNA"/>
</dbReference>
<gene>
    <name evidence="2" type="ORF">A2363_00295</name>
</gene>
<name>A0A1F6BD64_9BACT</name>
<feature type="transmembrane region" description="Helical" evidence="1">
    <location>
        <begin position="81"/>
        <end position="101"/>
    </location>
</feature>
<comment type="caution">
    <text evidence="2">The sequence shown here is derived from an EMBL/GenBank/DDBJ whole genome shotgun (WGS) entry which is preliminary data.</text>
</comment>
<evidence type="ECO:0000313" key="3">
    <source>
        <dbReference type="Proteomes" id="UP000176186"/>
    </source>
</evidence>
<evidence type="ECO:0000313" key="2">
    <source>
        <dbReference type="EMBL" id="OGG34865.1"/>
    </source>
</evidence>
<reference evidence="2 3" key="1">
    <citation type="journal article" date="2016" name="Nat. Commun.">
        <title>Thousands of microbial genomes shed light on interconnected biogeochemical processes in an aquifer system.</title>
        <authorList>
            <person name="Anantharaman K."/>
            <person name="Brown C.T."/>
            <person name="Hug L.A."/>
            <person name="Sharon I."/>
            <person name="Castelle C.J."/>
            <person name="Probst A.J."/>
            <person name="Thomas B.C."/>
            <person name="Singh A."/>
            <person name="Wilkins M.J."/>
            <person name="Karaoz U."/>
            <person name="Brodie E.L."/>
            <person name="Williams K.H."/>
            <person name="Hubbard S.S."/>
            <person name="Banfield J.F."/>
        </authorList>
    </citation>
    <scope>NUCLEOTIDE SEQUENCE [LARGE SCALE GENOMIC DNA]</scope>
</reference>
<protein>
    <submittedName>
        <fullName evidence="2">Uncharacterized protein</fullName>
    </submittedName>
</protein>
<dbReference type="Pfam" id="PF18895">
    <property type="entry name" value="T4SS_pilin"/>
    <property type="match status" value="1"/>
</dbReference>